<evidence type="ECO:0000256" key="1">
    <source>
        <dbReference type="ARBA" id="ARBA00006242"/>
    </source>
</evidence>
<dbReference type="SUPFAM" id="SSF52313">
    <property type="entry name" value="Ribosomal protein S2"/>
    <property type="match status" value="1"/>
</dbReference>
<name>A0AAV2I6F0_LYMST</name>
<dbReference type="Pfam" id="PF00318">
    <property type="entry name" value="Ribosomal_S2"/>
    <property type="match status" value="2"/>
</dbReference>
<keyword evidence="3" id="KW-0687">Ribonucleoprotein</keyword>
<gene>
    <name evidence="4" type="ORF">GSLYS_00014046001</name>
</gene>
<dbReference type="GO" id="GO:0005763">
    <property type="term" value="C:mitochondrial small ribosomal subunit"/>
    <property type="evidence" value="ECO:0007669"/>
    <property type="project" value="TreeGrafter"/>
</dbReference>
<dbReference type="InterPro" id="IPR005706">
    <property type="entry name" value="Ribosomal_uS2_bac/mit/plastid"/>
</dbReference>
<dbReference type="GO" id="GO:0003735">
    <property type="term" value="F:structural constituent of ribosome"/>
    <property type="evidence" value="ECO:0007669"/>
    <property type="project" value="InterPro"/>
</dbReference>
<accession>A0AAV2I6F0</accession>
<dbReference type="InterPro" id="IPR018130">
    <property type="entry name" value="Ribosomal_uS2_CS"/>
</dbReference>
<dbReference type="AlphaFoldDB" id="A0AAV2I6F0"/>
<dbReference type="Proteomes" id="UP001497497">
    <property type="component" value="Unassembled WGS sequence"/>
</dbReference>
<keyword evidence="5" id="KW-1185">Reference proteome</keyword>
<evidence type="ECO:0000313" key="4">
    <source>
        <dbReference type="EMBL" id="CAL1540397.1"/>
    </source>
</evidence>
<evidence type="ECO:0008006" key="6">
    <source>
        <dbReference type="Google" id="ProtNLM"/>
    </source>
</evidence>
<dbReference type="CDD" id="cd01425">
    <property type="entry name" value="RPS2"/>
    <property type="match status" value="1"/>
</dbReference>
<evidence type="ECO:0000256" key="3">
    <source>
        <dbReference type="ARBA" id="ARBA00023274"/>
    </source>
</evidence>
<sequence length="284" mass="32017">MAASLCRMLSWRTFKNHKWMTPCCSEILATYNVKSFGSAVNIQRCQSSGLNTQQAVSPSEVYTKASENLSTFEAAIQHEDYFGLKNLVTLQDLFQARVHLGHNVGLRHESMSPYIYGTRQGVDIIDLEQTLPLLHDALNFCAHIVYRGGMILFLCRNMQFLPKVEQTAREVKEYSHCRPWLRGTFTNSANMFNSLPIYPELCIFLNTQDTVFETHRGVVEASKLLVPTIGIVDTNVDCANLIAYPIPGNDDSPASLQLFLDLFKTAIIRAKEKRKEDGIDETAS</sequence>
<evidence type="ECO:0000256" key="2">
    <source>
        <dbReference type="ARBA" id="ARBA00022980"/>
    </source>
</evidence>
<dbReference type="PROSITE" id="PS00962">
    <property type="entry name" value="RIBOSOMAL_S2_1"/>
    <property type="match status" value="1"/>
</dbReference>
<proteinExistence type="inferred from homology"/>
<dbReference type="Gene3D" id="3.40.50.10490">
    <property type="entry name" value="Glucose-6-phosphate isomerase like protein, domain 1"/>
    <property type="match status" value="1"/>
</dbReference>
<dbReference type="InterPro" id="IPR023591">
    <property type="entry name" value="Ribosomal_uS2_flav_dom_sf"/>
</dbReference>
<dbReference type="InterPro" id="IPR001865">
    <property type="entry name" value="Ribosomal_uS2"/>
</dbReference>
<protein>
    <recommendedName>
        <fullName evidence="6">Mitochondrial ribosomal protein S2</fullName>
    </recommendedName>
</protein>
<dbReference type="EMBL" id="CAXITT010000380">
    <property type="protein sequence ID" value="CAL1540397.1"/>
    <property type="molecule type" value="Genomic_DNA"/>
</dbReference>
<dbReference type="PANTHER" id="PTHR12534">
    <property type="entry name" value="30S RIBOSOMAL PROTEIN S2 PROKARYOTIC AND ORGANELLAR"/>
    <property type="match status" value="1"/>
</dbReference>
<comment type="caution">
    <text evidence="4">The sequence shown here is derived from an EMBL/GenBank/DDBJ whole genome shotgun (WGS) entry which is preliminary data.</text>
</comment>
<organism evidence="4 5">
    <name type="scientific">Lymnaea stagnalis</name>
    <name type="common">Great pond snail</name>
    <name type="synonym">Helix stagnalis</name>
    <dbReference type="NCBI Taxonomy" id="6523"/>
    <lineage>
        <taxon>Eukaryota</taxon>
        <taxon>Metazoa</taxon>
        <taxon>Spiralia</taxon>
        <taxon>Lophotrochozoa</taxon>
        <taxon>Mollusca</taxon>
        <taxon>Gastropoda</taxon>
        <taxon>Heterobranchia</taxon>
        <taxon>Euthyneura</taxon>
        <taxon>Panpulmonata</taxon>
        <taxon>Hygrophila</taxon>
        <taxon>Lymnaeoidea</taxon>
        <taxon>Lymnaeidae</taxon>
        <taxon>Lymnaea</taxon>
    </lineage>
</organism>
<dbReference type="PRINTS" id="PR00395">
    <property type="entry name" value="RIBOSOMALS2"/>
</dbReference>
<comment type="similarity">
    <text evidence="1">Belongs to the universal ribosomal protein uS2 family.</text>
</comment>
<dbReference type="GO" id="GO:0006412">
    <property type="term" value="P:translation"/>
    <property type="evidence" value="ECO:0007669"/>
    <property type="project" value="InterPro"/>
</dbReference>
<evidence type="ECO:0000313" key="5">
    <source>
        <dbReference type="Proteomes" id="UP001497497"/>
    </source>
</evidence>
<dbReference type="HAMAP" id="MF_00291_B">
    <property type="entry name" value="Ribosomal_uS2_B"/>
    <property type="match status" value="1"/>
</dbReference>
<dbReference type="PANTHER" id="PTHR12534:SF0">
    <property type="entry name" value="SMALL RIBOSOMAL SUBUNIT PROTEIN US2M"/>
    <property type="match status" value="1"/>
</dbReference>
<keyword evidence="2" id="KW-0689">Ribosomal protein</keyword>
<reference evidence="4 5" key="1">
    <citation type="submission" date="2024-04" db="EMBL/GenBank/DDBJ databases">
        <authorList>
            <consortium name="Genoscope - CEA"/>
            <person name="William W."/>
        </authorList>
    </citation>
    <scope>NUCLEOTIDE SEQUENCE [LARGE SCALE GENOMIC DNA]</scope>
</reference>